<dbReference type="HOGENOM" id="CLU_1486797_0_0_7"/>
<proteinExistence type="predicted"/>
<evidence type="ECO:0000313" key="9">
    <source>
        <dbReference type="EMBL" id="ABC77297.1"/>
    </source>
</evidence>
<keyword evidence="10" id="KW-1185">Reference proteome</keyword>
<evidence type="ECO:0000313" key="10">
    <source>
        <dbReference type="Proteomes" id="UP000001933"/>
    </source>
</evidence>
<keyword evidence="4" id="KW-0677">Repeat</keyword>
<dbReference type="Gene3D" id="3.30.70.20">
    <property type="match status" value="1"/>
</dbReference>
<name>Q2LQ05_SYNAS</name>
<gene>
    <name evidence="8" type="ORF">SYN_00260</name>
    <name evidence="9" type="ORF">SYN_03219</name>
</gene>
<keyword evidence="2" id="KW-0004">4Fe-4S</keyword>
<evidence type="ECO:0000256" key="5">
    <source>
        <dbReference type="ARBA" id="ARBA00023004"/>
    </source>
</evidence>
<dbReference type="AlphaFoldDB" id="Q2LQ05"/>
<dbReference type="Proteomes" id="UP000001933">
    <property type="component" value="Chromosome"/>
</dbReference>
<accession>Q2LQ05</accession>
<keyword evidence="6" id="KW-0411">Iron-sulfur</keyword>
<dbReference type="PROSITE" id="PS51379">
    <property type="entry name" value="4FE4S_FER_2"/>
    <property type="match status" value="1"/>
</dbReference>
<evidence type="ECO:0000256" key="1">
    <source>
        <dbReference type="ARBA" id="ARBA00004196"/>
    </source>
</evidence>
<comment type="subcellular location">
    <subcellularLocation>
        <location evidence="1">Cell envelope</location>
    </subcellularLocation>
</comment>
<protein>
    <submittedName>
        <fullName evidence="8">4Fe-4S protein</fullName>
    </submittedName>
</protein>
<keyword evidence="5" id="KW-0408">Iron</keyword>
<evidence type="ECO:0000256" key="6">
    <source>
        <dbReference type="ARBA" id="ARBA00023014"/>
    </source>
</evidence>
<reference evidence="8" key="3">
    <citation type="submission" date="2012-11" db="EMBL/GenBank/DDBJ databases">
        <authorList>
            <person name="Le H."/>
            <person name="McInerney M.J."/>
        </authorList>
    </citation>
    <scope>NUCLEOTIDE SEQUENCE</scope>
    <source>
        <strain evidence="8">SB</strain>
    </source>
</reference>
<dbReference type="GO" id="GO:0051539">
    <property type="term" value="F:4 iron, 4 sulfur cluster binding"/>
    <property type="evidence" value="ECO:0007669"/>
    <property type="project" value="UniProtKB-KW"/>
</dbReference>
<feature type="domain" description="4Fe-4S ferredoxin-type" evidence="7">
    <location>
        <begin position="21"/>
        <end position="48"/>
    </location>
</feature>
<dbReference type="GO" id="GO:0046872">
    <property type="term" value="F:metal ion binding"/>
    <property type="evidence" value="ECO:0007669"/>
    <property type="project" value="UniProtKB-KW"/>
</dbReference>
<evidence type="ECO:0000256" key="4">
    <source>
        <dbReference type="ARBA" id="ARBA00022737"/>
    </source>
</evidence>
<dbReference type="Pfam" id="PF12837">
    <property type="entry name" value="Fer4_6"/>
    <property type="match status" value="1"/>
</dbReference>
<dbReference type="EMBL" id="CP000252">
    <property type="protein sequence ID" value="ABC76355.1"/>
    <property type="molecule type" value="Genomic_DNA"/>
</dbReference>
<evidence type="ECO:0000256" key="2">
    <source>
        <dbReference type="ARBA" id="ARBA00022485"/>
    </source>
</evidence>
<reference evidence="8" key="1">
    <citation type="submission" date="2006-01" db="EMBL/GenBank/DDBJ databases">
        <title>The genome of the syntrophic bacterium Syntrophus aciditrophicus: Life dependent on negative change in electrical potential.</title>
        <authorList>
            <person name="Gunsalus R."/>
            <person name="Rohlin L."/>
            <person name="Kim U."/>
            <person name="Krupp R."/>
            <person name="Bhattacharyya A."/>
            <person name="Campbell J."/>
            <person name="McInerney M."/>
            <person name="Moutakki H."/>
            <person name="Rio-Hernandez L."/>
        </authorList>
    </citation>
    <scope>NUCLEOTIDE SEQUENCE [LARGE SCALE GENOMIC DNA]</scope>
    <source>
        <strain evidence="8">SB</strain>
    </source>
</reference>
<dbReference type="STRING" id="56780.SYN_00260"/>
<evidence type="ECO:0000313" key="8">
    <source>
        <dbReference type="EMBL" id="ABC76355.1"/>
    </source>
</evidence>
<organism evidence="8 10">
    <name type="scientific">Syntrophus aciditrophicus (strain SB)</name>
    <dbReference type="NCBI Taxonomy" id="56780"/>
    <lineage>
        <taxon>Bacteria</taxon>
        <taxon>Pseudomonadati</taxon>
        <taxon>Thermodesulfobacteriota</taxon>
        <taxon>Syntrophia</taxon>
        <taxon>Syntrophales</taxon>
        <taxon>Syntrophaceae</taxon>
        <taxon>Syntrophus</taxon>
    </lineage>
</organism>
<dbReference type="SUPFAM" id="SSF54862">
    <property type="entry name" value="4Fe-4S ferredoxins"/>
    <property type="match status" value="1"/>
</dbReference>
<reference evidence="8 10" key="2">
    <citation type="journal article" date="2007" name="Proc. Natl. Acad. Sci. U.S.A.">
        <title>The genome of Syntrophus aciditrophicus: life at the thermodynamic limit of microbial growth.</title>
        <authorList>
            <person name="McInerney M.J."/>
            <person name="Rohlin L."/>
            <person name="Mouttaki H."/>
            <person name="Kim U."/>
            <person name="Krupp R.S."/>
            <person name="Rios-Hernandez L."/>
            <person name="Sieber J."/>
            <person name="Struchtemeyer C.G."/>
            <person name="Bhattacharyya A."/>
            <person name="Campbell J.W."/>
            <person name="Gunsalus R.P."/>
        </authorList>
    </citation>
    <scope>NUCLEOTIDE SEQUENCE [LARGE SCALE GENOMIC DNA]</scope>
    <source>
        <strain evidence="8 10">SB</strain>
    </source>
</reference>
<dbReference type="InParanoid" id="Q2LQ05"/>
<evidence type="ECO:0000259" key="7">
    <source>
        <dbReference type="PROSITE" id="PS51379"/>
    </source>
</evidence>
<dbReference type="PANTHER" id="PTHR43545:SF4">
    <property type="entry name" value="IRON-SULFUR PROTEIN"/>
    <property type="match status" value="1"/>
</dbReference>
<dbReference type="eggNOG" id="COG1142">
    <property type="taxonomic scope" value="Bacteria"/>
</dbReference>
<dbReference type="PANTHER" id="PTHR43545">
    <property type="entry name" value="FORMATE DEHYDROGENASE, NITRATE-INDUCIBLE, IRON-SULFUR SUBUNIT"/>
    <property type="match status" value="1"/>
</dbReference>
<dbReference type="KEGG" id="sat:SYN_00260"/>
<dbReference type="InterPro" id="IPR017896">
    <property type="entry name" value="4Fe4S_Fe-S-bd"/>
</dbReference>
<keyword evidence="3" id="KW-0479">Metal-binding</keyword>
<dbReference type="InterPro" id="IPR051555">
    <property type="entry name" value="FDH_Electron_Transfer_Unit"/>
</dbReference>
<dbReference type="EMBL" id="CP000252">
    <property type="protein sequence ID" value="ABC77297.1"/>
    <property type="molecule type" value="Genomic_DNA"/>
</dbReference>
<dbReference type="KEGG" id="sat:SYN_03219"/>
<sequence>MLKTLRREVFSKMAKIKKKIKTIKIDESKCNGCRACEMICSAFHSTPKYSTINPERSRIRMYRDVRNDLYLPVYAGEYTAAECMGRDVYVIDGREYEECAFCRAACPSRDIFHEPDSGLPLKCDMCEDDPPQEVPLCVKWCLNDALIYEEREEEVEEGIEMEDVETGLLAMVDKYGLQKVLDTAARVAKKGESVESKK</sequence>
<dbReference type="GO" id="GO:0030313">
    <property type="term" value="C:cell envelope"/>
    <property type="evidence" value="ECO:0007669"/>
    <property type="project" value="UniProtKB-SubCell"/>
</dbReference>
<evidence type="ECO:0000256" key="3">
    <source>
        <dbReference type="ARBA" id="ARBA00022723"/>
    </source>
</evidence>